<keyword evidence="2" id="KW-1185">Reference proteome</keyword>
<evidence type="ECO:0000313" key="1">
    <source>
        <dbReference type="EMBL" id="KIZ14934.1"/>
    </source>
</evidence>
<gene>
    <name evidence="1" type="ORF">SNA_30050</name>
</gene>
<dbReference type="RefSeq" id="WP_030067608.1">
    <property type="nucleotide sequence ID" value="NZ_JRKI01000042.1"/>
</dbReference>
<name>A0A0D7CFB1_9ACTN</name>
<sequence length="140" mass="15851">MDDETEMEEDMSRTIQTVSDALPRDVLVKHDYKITGEAAESHGSTLWTWHHADPDTGLRRHVSLAIWVEIDGSIRLVEFWAGASHGRRFVRECIVSRPMEMFRLHKDLEDAMQQAVSRAEGLTDDDLINTRPFSAGDGAT</sequence>
<dbReference type="AlphaFoldDB" id="A0A0D7CFB1"/>
<proteinExistence type="predicted"/>
<dbReference type="EMBL" id="JRKI01000042">
    <property type="protein sequence ID" value="KIZ14934.1"/>
    <property type="molecule type" value="Genomic_DNA"/>
</dbReference>
<evidence type="ECO:0000313" key="2">
    <source>
        <dbReference type="Proteomes" id="UP000032458"/>
    </source>
</evidence>
<accession>A0A0D7CFB1</accession>
<comment type="caution">
    <text evidence="1">The sequence shown here is derived from an EMBL/GenBank/DDBJ whole genome shotgun (WGS) entry which is preliminary data.</text>
</comment>
<organism evidence="1 2">
    <name type="scientific">Streptomyces natalensis ATCC 27448</name>
    <dbReference type="NCBI Taxonomy" id="1240678"/>
    <lineage>
        <taxon>Bacteria</taxon>
        <taxon>Bacillati</taxon>
        <taxon>Actinomycetota</taxon>
        <taxon>Actinomycetes</taxon>
        <taxon>Kitasatosporales</taxon>
        <taxon>Streptomycetaceae</taxon>
        <taxon>Streptomyces</taxon>
    </lineage>
</organism>
<reference evidence="1 2" key="1">
    <citation type="submission" date="2014-09" db="EMBL/GenBank/DDBJ databases">
        <title>Draft genome sequence of Streptomyces natalensis ATCC 27448, producer of the antifungal pimaricin.</title>
        <authorList>
            <person name="Mendes M.V."/>
            <person name="Beites T."/>
            <person name="Pires S."/>
            <person name="Santos C.L."/>
            <person name="Moradas-Ferreira P."/>
        </authorList>
    </citation>
    <scope>NUCLEOTIDE SEQUENCE [LARGE SCALE GENOMIC DNA]</scope>
    <source>
        <strain evidence="1 2">ATCC 27448</strain>
    </source>
</reference>
<protein>
    <submittedName>
        <fullName evidence="1">Uncharacterized protein</fullName>
    </submittedName>
</protein>
<dbReference type="PATRIC" id="fig|1240678.4.peg.6434"/>
<dbReference type="Proteomes" id="UP000032458">
    <property type="component" value="Unassembled WGS sequence"/>
</dbReference>